<dbReference type="InterPro" id="IPR009909">
    <property type="entry name" value="Nmi/IFP35_dom"/>
</dbReference>
<protein>
    <recommendedName>
        <fullName evidence="5">E3 ubiquitin-protein ligase</fullName>
        <ecNumber evidence="5">2.3.2.27</ecNumber>
    </recommendedName>
</protein>
<dbReference type="GO" id="GO:0008270">
    <property type="term" value="F:zinc ion binding"/>
    <property type="evidence" value="ECO:0007669"/>
    <property type="project" value="UniProtKB-KW"/>
</dbReference>
<comment type="pathway">
    <text evidence="2 5">Protein modification; protein ubiquitination.</text>
</comment>
<dbReference type="AlphaFoldDB" id="A0AAE0QFJ0"/>
<dbReference type="GO" id="GO:0061630">
    <property type="term" value="F:ubiquitin protein ligase activity"/>
    <property type="evidence" value="ECO:0007669"/>
    <property type="project" value="UniProtKB-UniRule"/>
</dbReference>
<dbReference type="Pfam" id="PF18102">
    <property type="entry name" value="DTC"/>
    <property type="match status" value="1"/>
</dbReference>
<evidence type="ECO:0000313" key="9">
    <source>
        <dbReference type="Proteomes" id="UP001274896"/>
    </source>
</evidence>
<dbReference type="GO" id="GO:0003676">
    <property type="term" value="F:nucleic acid binding"/>
    <property type="evidence" value="ECO:0007669"/>
    <property type="project" value="InterPro"/>
</dbReference>
<dbReference type="InterPro" id="IPR039398">
    <property type="entry name" value="Deltex_fam"/>
</dbReference>
<evidence type="ECO:0000313" key="8">
    <source>
        <dbReference type="EMBL" id="KAK3520722.1"/>
    </source>
</evidence>
<dbReference type="SUPFAM" id="SSF54928">
    <property type="entry name" value="RNA-binding domain, RBD"/>
    <property type="match status" value="1"/>
</dbReference>
<comment type="caution">
    <text evidence="8">The sequence shown here is derived from an EMBL/GenBank/DDBJ whole genome shotgun (WGS) entry which is preliminary data.</text>
</comment>
<keyword evidence="9" id="KW-1185">Reference proteome</keyword>
<keyword evidence="5" id="KW-0862">Zinc</keyword>
<dbReference type="Pfam" id="PF07292">
    <property type="entry name" value="NID"/>
    <property type="match status" value="1"/>
</dbReference>
<feature type="domain" description="Deltex C-terminal" evidence="7">
    <location>
        <begin position="202"/>
        <end position="296"/>
    </location>
</feature>
<dbReference type="EMBL" id="JAUCMX010000016">
    <property type="protein sequence ID" value="KAK3520722.1"/>
    <property type="molecule type" value="Genomic_DNA"/>
</dbReference>
<proteinExistence type="inferred from homology"/>
<evidence type="ECO:0000259" key="6">
    <source>
        <dbReference type="Pfam" id="PF07292"/>
    </source>
</evidence>
<evidence type="ECO:0000256" key="5">
    <source>
        <dbReference type="RuleBase" id="RU367105"/>
    </source>
</evidence>
<sequence>MQTMVHSVFQKMAEMGHTVCVRGLPADMEQERLEDKLLIHFLRERNGGGEISSIRIKATDPCAIITFEDSRVALNVYSCRPQFLEVDGKMYELSLSFPWQESLHLNKVIRDMSVTIDCNYLPLGEETIKTITENFPGLDIHYIKPQRLCTIKGSYSEVSDLVSHLKELLVDFEPPNEEDLQVSESPVDKNKTMVVLQGSEASKEEHPNPGLPFEGGVFEAYLPLTSKGQGFLQCLEKAFKQGFTFTVCPNNSTGRAKITWSRIPHKTIITGGKSGNGYPDTAYLKDLAEALRTCGIENAYSSYNH</sequence>
<keyword evidence="4 5" id="KW-0479">Metal-binding</keyword>
<name>A0AAE0QFJ0_9TELE</name>
<dbReference type="Gene3D" id="3.30.390.130">
    <property type="match status" value="1"/>
</dbReference>
<dbReference type="InterPro" id="IPR012677">
    <property type="entry name" value="Nucleotide-bd_a/b_plait_sf"/>
</dbReference>
<comment type="subcellular location">
    <subcellularLocation>
        <location evidence="5">Cytoplasm</location>
    </subcellularLocation>
</comment>
<accession>A0AAE0QFJ0</accession>
<dbReference type="EC" id="2.3.2.27" evidence="5"/>
<organism evidence="8 9">
    <name type="scientific">Hemibagrus guttatus</name>
    <dbReference type="NCBI Taxonomy" id="175788"/>
    <lineage>
        <taxon>Eukaryota</taxon>
        <taxon>Metazoa</taxon>
        <taxon>Chordata</taxon>
        <taxon>Craniata</taxon>
        <taxon>Vertebrata</taxon>
        <taxon>Euteleostomi</taxon>
        <taxon>Actinopterygii</taxon>
        <taxon>Neopterygii</taxon>
        <taxon>Teleostei</taxon>
        <taxon>Ostariophysi</taxon>
        <taxon>Siluriformes</taxon>
        <taxon>Bagridae</taxon>
        <taxon>Hemibagrus</taxon>
    </lineage>
</organism>
<dbReference type="InterPro" id="IPR039399">
    <property type="entry name" value="Deltex_C_sf"/>
</dbReference>
<reference evidence="8" key="1">
    <citation type="submission" date="2023-06" db="EMBL/GenBank/DDBJ databases">
        <title>Male Hemibagrus guttatus genome.</title>
        <authorList>
            <person name="Bian C."/>
        </authorList>
    </citation>
    <scope>NUCLEOTIDE SEQUENCE</scope>
    <source>
        <strain evidence="8">Male_cb2023</strain>
        <tissue evidence="8">Muscle</tissue>
    </source>
</reference>
<dbReference type="GO" id="GO:0005737">
    <property type="term" value="C:cytoplasm"/>
    <property type="evidence" value="ECO:0007669"/>
    <property type="project" value="UniProtKB-SubCell"/>
</dbReference>
<feature type="domain" description="NID" evidence="6">
    <location>
        <begin position="11"/>
        <end position="52"/>
    </location>
</feature>
<comment type="similarity">
    <text evidence="5">Belongs to the Deltex family.</text>
</comment>
<dbReference type="GO" id="GO:0007219">
    <property type="term" value="P:Notch signaling pathway"/>
    <property type="evidence" value="ECO:0007669"/>
    <property type="project" value="InterPro"/>
</dbReference>
<keyword evidence="5" id="KW-0963">Cytoplasm</keyword>
<dbReference type="GO" id="GO:0016567">
    <property type="term" value="P:protein ubiquitination"/>
    <property type="evidence" value="ECO:0007669"/>
    <property type="project" value="UniProtKB-UniRule"/>
</dbReference>
<evidence type="ECO:0000256" key="4">
    <source>
        <dbReference type="ARBA" id="ARBA00022723"/>
    </source>
</evidence>
<comment type="catalytic activity">
    <reaction evidence="1 5">
        <text>S-ubiquitinyl-[E2 ubiquitin-conjugating enzyme]-L-cysteine + [acceptor protein]-L-lysine = [E2 ubiquitin-conjugating enzyme]-L-cysteine + N(6)-ubiquitinyl-[acceptor protein]-L-lysine.</text>
        <dbReference type="EC" id="2.3.2.27"/>
    </reaction>
</comment>
<evidence type="ECO:0000256" key="2">
    <source>
        <dbReference type="ARBA" id="ARBA00004906"/>
    </source>
</evidence>
<evidence type="ECO:0000256" key="1">
    <source>
        <dbReference type="ARBA" id="ARBA00000900"/>
    </source>
</evidence>
<keyword evidence="5" id="KW-0863">Zinc-finger</keyword>
<keyword evidence="3 5" id="KW-0808">Transferase</keyword>
<dbReference type="InterPro" id="IPR039396">
    <property type="entry name" value="Deltex_C"/>
</dbReference>
<dbReference type="PANTHER" id="PTHR12622">
    <property type="entry name" value="DELTEX-RELATED"/>
    <property type="match status" value="1"/>
</dbReference>
<gene>
    <name evidence="8" type="ORF">QTP70_030588</name>
</gene>
<evidence type="ECO:0000256" key="3">
    <source>
        <dbReference type="ARBA" id="ARBA00022679"/>
    </source>
</evidence>
<dbReference type="InterPro" id="IPR035979">
    <property type="entry name" value="RBD_domain_sf"/>
</dbReference>
<dbReference type="Proteomes" id="UP001274896">
    <property type="component" value="Unassembled WGS sequence"/>
</dbReference>
<dbReference type="Gene3D" id="3.30.70.330">
    <property type="match status" value="1"/>
</dbReference>
<evidence type="ECO:0000259" key="7">
    <source>
        <dbReference type="Pfam" id="PF18102"/>
    </source>
</evidence>